<keyword evidence="3" id="KW-0413">Isomerase</keyword>
<organism evidence="3 4">
    <name type="scientific">Candidatus Magnetominusculus xianensis</name>
    <dbReference type="NCBI Taxonomy" id="1748249"/>
    <lineage>
        <taxon>Bacteria</taxon>
        <taxon>Pseudomonadati</taxon>
        <taxon>Nitrospirota</taxon>
        <taxon>Nitrospiria</taxon>
        <taxon>Nitrospirales</taxon>
        <taxon>Nitrospiraceae</taxon>
        <taxon>Candidatus Magnetominusculus</taxon>
    </lineage>
</organism>
<protein>
    <recommendedName>
        <fullName evidence="1">chorismate mutase</fullName>
        <ecNumber evidence="1">5.4.99.5</ecNumber>
    </recommendedName>
</protein>
<dbReference type="Gene3D" id="1.20.59.10">
    <property type="entry name" value="Chorismate mutase"/>
    <property type="match status" value="1"/>
</dbReference>
<dbReference type="SMART" id="SM00830">
    <property type="entry name" value="CM_2"/>
    <property type="match status" value="1"/>
</dbReference>
<dbReference type="EC" id="5.4.99.5" evidence="1"/>
<dbReference type="SUPFAM" id="SSF48600">
    <property type="entry name" value="Chorismate mutase II"/>
    <property type="match status" value="1"/>
</dbReference>
<dbReference type="Pfam" id="PF01817">
    <property type="entry name" value="CM_2"/>
    <property type="match status" value="1"/>
</dbReference>
<evidence type="ECO:0000256" key="1">
    <source>
        <dbReference type="ARBA" id="ARBA00012404"/>
    </source>
</evidence>
<dbReference type="PROSITE" id="PS51168">
    <property type="entry name" value="CHORISMATE_MUT_2"/>
    <property type="match status" value="1"/>
</dbReference>
<dbReference type="InterPro" id="IPR036263">
    <property type="entry name" value="Chorismate_II_sf"/>
</dbReference>
<reference evidence="3 4" key="1">
    <citation type="submission" date="2015-11" db="EMBL/GenBank/DDBJ databases">
        <authorList>
            <person name="Lin W."/>
        </authorList>
    </citation>
    <scope>NUCLEOTIDE SEQUENCE [LARGE SCALE GENOMIC DNA]</scope>
    <source>
        <strain evidence="3 4">HCH-1</strain>
    </source>
</reference>
<dbReference type="InterPro" id="IPR002701">
    <property type="entry name" value="CM_II_prokaryot"/>
</dbReference>
<dbReference type="EMBL" id="LNQR01000133">
    <property type="protein sequence ID" value="KWT75014.1"/>
    <property type="molecule type" value="Genomic_DNA"/>
</dbReference>
<proteinExistence type="predicted"/>
<evidence type="ECO:0000313" key="3">
    <source>
        <dbReference type="EMBL" id="KWT75014.1"/>
    </source>
</evidence>
<dbReference type="Proteomes" id="UP000060487">
    <property type="component" value="Unassembled WGS sequence"/>
</dbReference>
<evidence type="ECO:0000259" key="2">
    <source>
        <dbReference type="PROSITE" id="PS51168"/>
    </source>
</evidence>
<comment type="caution">
    <text evidence="3">The sequence shown here is derived from an EMBL/GenBank/DDBJ whole genome shotgun (WGS) entry which is preliminary data.</text>
</comment>
<dbReference type="InterPro" id="IPR036979">
    <property type="entry name" value="CM_dom_sf"/>
</dbReference>
<gene>
    <name evidence="3" type="ORF">ASN18_3264</name>
</gene>
<sequence length="148" mass="16904">MKAVAAYKWSEGLPIDDAEREDIVLRDSLSASRDMGLDVESMREFFLLQIQIAKQVQSAWHSKWKSEGFHQDSWQNPDLQAQIRPALIEIGADIVRQIREALPLLQNKNCLSRCISSISVELKTEFLEDDMKIKLLESLARIKAAQHA</sequence>
<evidence type="ECO:0000313" key="4">
    <source>
        <dbReference type="Proteomes" id="UP000060487"/>
    </source>
</evidence>
<keyword evidence="4" id="KW-1185">Reference proteome</keyword>
<name>A0ABR5SCE6_9BACT</name>
<accession>A0ABR5SCE6</accession>
<dbReference type="GO" id="GO:0004106">
    <property type="term" value="F:chorismate mutase activity"/>
    <property type="evidence" value="ECO:0007669"/>
    <property type="project" value="UniProtKB-EC"/>
</dbReference>
<feature type="domain" description="Chorismate mutase" evidence="2">
    <location>
        <begin position="1"/>
        <end position="61"/>
    </location>
</feature>